<evidence type="ECO:0000259" key="5">
    <source>
        <dbReference type="Pfam" id="PF00296"/>
    </source>
</evidence>
<dbReference type="InterPro" id="IPR019921">
    <property type="entry name" value="Lucif-like_OxRdtase_Rv2161c"/>
</dbReference>
<dbReference type="SUPFAM" id="SSF51679">
    <property type="entry name" value="Bacterial luciferase-like"/>
    <property type="match status" value="1"/>
</dbReference>
<dbReference type="PANTHER" id="PTHR42847:SF4">
    <property type="entry name" value="ALKANESULFONATE MONOOXYGENASE-RELATED"/>
    <property type="match status" value="1"/>
</dbReference>
<keyword evidence="1" id="KW-0285">Flavoprotein</keyword>
<feature type="domain" description="Luciferase-like" evidence="5">
    <location>
        <begin position="22"/>
        <end position="239"/>
    </location>
</feature>
<sequence>MSESRRRPLKVGVQLPEAERHVPWAELAEMARTAEGAGFDSLWVGDHLLYRDRGAEPVGPWEAWSLLAALATTTRRVEIGPLVACLGFHNPAMLAKKAATVEEISGGRLVLGVGAGWNEAEFAAFGFPFDHRVDRFAEAFTIIRTLLRDGAIDFAGDYHQARDCVLTPRGPRPDGPPLMIGSLGPRVLGLTLPFVDSWNAWYADFGNDPAALPPLLARVDTACRAAGRDPATLERTVALLIGLPGARGRVSSYGTSPPLEGRPEALADVLRAVARSGVAHVQLVLDPITVDSIEALSPVLALLDRDAREPSR</sequence>
<keyword evidence="3" id="KW-0560">Oxidoreductase</keyword>
<accession>A0A6J4US98</accession>
<dbReference type="AlphaFoldDB" id="A0A6J4US98"/>
<dbReference type="InterPro" id="IPR036661">
    <property type="entry name" value="Luciferase-like_sf"/>
</dbReference>
<organism evidence="6">
    <name type="scientific">uncultured Thermomicrobiales bacterium</name>
    <dbReference type="NCBI Taxonomy" id="1645740"/>
    <lineage>
        <taxon>Bacteria</taxon>
        <taxon>Pseudomonadati</taxon>
        <taxon>Thermomicrobiota</taxon>
        <taxon>Thermomicrobia</taxon>
        <taxon>Thermomicrobiales</taxon>
        <taxon>environmental samples</taxon>
    </lineage>
</organism>
<dbReference type="NCBIfam" id="TIGR03619">
    <property type="entry name" value="F420_Rv2161c"/>
    <property type="match status" value="1"/>
</dbReference>
<dbReference type="Gene3D" id="3.20.20.30">
    <property type="entry name" value="Luciferase-like domain"/>
    <property type="match status" value="1"/>
</dbReference>
<evidence type="ECO:0000256" key="3">
    <source>
        <dbReference type="ARBA" id="ARBA00023002"/>
    </source>
</evidence>
<evidence type="ECO:0000313" key="6">
    <source>
        <dbReference type="EMBL" id="CAA9558406.1"/>
    </source>
</evidence>
<evidence type="ECO:0000256" key="1">
    <source>
        <dbReference type="ARBA" id="ARBA00022630"/>
    </source>
</evidence>
<dbReference type="Pfam" id="PF00296">
    <property type="entry name" value="Bac_luciferase"/>
    <property type="match status" value="1"/>
</dbReference>
<name>A0A6J4US98_9BACT</name>
<dbReference type="EMBL" id="CADCWE010000229">
    <property type="protein sequence ID" value="CAA9558406.1"/>
    <property type="molecule type" value="Genomic_DNA"/>
</dbReference>
<dbReference type="InterPro" id="IPR050172">
    <property type="entry name" value="SsuD_RutA_monooxygenase"/>
</dbReference>
<dbReference type="GO" id="GO:0046306">
    <property type="term" value="P:alkanesulfonate catabolic process"/>
    <property type="evidence" value="ECO:0007669"/>
    <property type="project" value="TreeGrafter"/>
</dbReference>
<evidence type="ECO:0000256" key="2">
    <source>
        <dbReference type="ARBA" id="ARBA00022643"/>
    </source>
</evidence>
<dbReference type="InterPro" id="IPR011251">
    <property type="entry name" value="Luciferase-like_dom"/>
</dbReference>
<protein>
    <recommendedName>
        <fullName evidence="5">Luciferase-like domain-containing protein</fullName>
    </recommendedName>
</protein>
<gene>
    <name evidence="6" type="ORF">AVDCRST_MAG73-3480</name>
</gene>
<proteinExistence type="predicted"/>
<dbReference type="PANTHER" id="PTHR42847">
    <property type="entry name" value="ALKANESULFONATE MONOOXYGENASE"/>
    <property type="match status" value="1"/>
</dbReference>
<dbReference type="GO" id="GO:0008726">
    <property type="term" value="F:alkanesulfonate monooxygenase activity"/>
    <property type="evidence" value="ECO:0007669"/>
    <property type="project" value="TreeGrafter"/>
</dbReference>
<keyword evidence="4" id="KW-0503">Monooxygenase</keyword>
<reference evidence="6" key="1">
    <citation type="submission" date="2020-02" db="EMBL/GenBank/DDBJ databases">
        <authorList>
            <person name="Meier V. D."/>
        </authorList>
    </citation>
    <scope>NUCLEOTIDE SEQUENCE</scope>
    <source>
        <strain evidence="6">AVDCRST_MAG73</strain>
    </source>
</reference>
<evidence type="ECO:0000256" key="4">
    <source>
        <dbReference type="ARBA" id="ARBA00023033"/>
    </source>
</evidence>
<keyword evidence="2" id="KW-0288">FMN</keyword>